<keyword evidence="1" id="KW-0472">Membrane</keyword>
<dbReference type="OMA" id="NWVAWAN"/>
<dbReference type="EMBL" id="CM001883">
    <property type="protein sequence ID" value="EOY09246.1"/>
    <property type="molecule type" value="Genomic_DNA"/>
</dbReference>
<dbReference type="AlphaFoldDB" id="A0A061EWS5"/>
<feature type="transmembrane region" description="Helical" evidence="1">
    <location>
        <begin position="93"/>
        <end position="115"/>
    </location>
</feature>
<evidence type="ECO:0000313" key="2">
    <source>
        <dbReference type="EMBL" id="EOY09246.1"/>
    </source>
</evidence>
<keyword evidence="1" id="KW-1133">Transmembrane helix</keyword>
<evidence type="ECO:0000313" key="3">
    <source>
        <dbReference type="Proteomes" id="UP000026915"/>
    </source>
</evidence>
<dbReference type="Gramene" id="EOY09246">
    <property type="protein sequence ID" value="EOY09246"/>
    <property type="gene ID" value="TCM_024653"/>
</dbReference>
<organism evidence="2 3">
    <name type="scientific">Theobroma cacao</name>
    <name type="common">Cacao</name>
    <name type="synonym">Cocoa</name>
    <dbReference type="NCBI Taxonomy" id="3641"/>
    <lineage>
        <taxon>Eukaryota</taxon>
        <taxon>Viridiplantae</taxon>
        <taxon>Streptophyta</taxon>
        <taxon>Embryophyta</taxon>
        <taxon>Tracheophyta</taxon>
        <taxon>Spermatophyta</taxon>
        <taxon>Magnoliopsida</taxon>
        <taxon>eudicotyledons</taxon>
        <taxon>Gunneridae</taxon>
        <taxon>Pentapetalae</taxon>
        <taxon>rosids</taxon>
        <taxon>malvids</taxon>
        <taxon>Malvales</taxon>
        <taxon>Malvaceae</taxon>
        <taxon>Byttnerioideae</taxon>
        <taxon>Theobroma</taxon>
    </lineage>
</organism>
<dbReference type="Proteomes" id="UP000026915">
    <property type="component" value="Chromosome 5"/>
</dbReference>
<keyword evidence="1" id="KW-0812">Transmembrane</keyword>
<dbReference type="HOGENOM" id="CLU_1707453_0_0_1"/>
<accession>A0A061EWS5</accession>
<evidence type="ECO:0000256" key="1">
    <source>
        <dbReference type="SAM" id="Phobius"/>
    </source>
</evidence>
<gene>
    <name evidence="2" type="ORF">TCM_024653</name>
</gene>
<proteinExistence type="predicted"/>
<dbReference type="PANTHER" id="PTHR33116:SF75">
    <property type="entry name" value="RIBONUCLEASE H PROTEIN"/>
    <property type="match status" value="1"/>
</dbReference>
<sequence>MEVFDTFGRSLGEKVNHSKIVFYYARNVGNNLLRHLEQRLGFSLTHDLGTYLDIPINHGWRCLKHYQYMVERVQKKLTGWKTNTLFFVGRLTLVQSILLSMSCYVMKALVILQAIYEKIGKKNCMMFFWGSMGLIGKFILLNAHRYIGQKSLVA</sequence>
<dbReference type="PANTHER" id="PTHR33116">
    <property type="entry name" value="REVERSE TRANSCRIPTASE ZINC-BINDING DOMAIN-CONTAINING PROTEIN-RELATED-RELATED"/>
    <property type="match status" value="1"/>
</dbReference>
<protein>
    <submittedName>
        <fullName evidence="2">Uncharacterized protein</fullName>
    </submittedName>
</protein>
<dbReference type="InParanoid" id="A0A061EWS5"/>
<dbReference type="eggNOG" id="KOG1075">
    <property type="taxonomic scope" value="Eukaryota"/>
</dbReference>
<name>A0A061EWS5_THECC</name>
<feature type="transmembrane region" description="Helical" evidence="1">
    <location>
        <begin position="127"/>
        <end position="147"/>
    </location>
</feature>
<keyword evidence="3" id="KW-1185">Reference proteome</keyword>
<reference evidence="2 3" key="1">
    <citation type="journal article" date="2013" name="Genome Biol.">
        <title>The genome sequence of the most widely cultivated cacao type and its use to identify candidate genes regulating pod color.</title>
        <authorList>
            <person name="Motamayor J.C."/>
            <person name="Mockaitis K."/>
            <person name="Schmutz J."/>
            <person name="Haiminen N."/>
            <person name="Iii D.L."/>
            <person name="Cornejo O."/>
            <person name="Findley S.D."/>
            <person name="Zheng P."/>
            <person name="Utro F."/>
            <person name="Royaert S."/>
            <person name="Saski C."/>
            <person name="Jenkins J."/>
            <person name="Podicheti R."/>
            <person name="Zhao M."/>
            <person name="Scheffler B.E."/>
            <person name="Stack J.C."/>
            <person name="Feltus F.A."/>
            <person name="Mustiga G.M."/>
            <person name="Amores F."/>
            <person name="Phillips W."/>
            <person name="Marelli J.P."/>
            <person name="May G.D."/>
            <person name="Shapiro H."/>
            <person name="Ma J."/>
            <person name="Bustamante C.D."/>
            <person name="Schnell R.J."/>
            <person name="Main D."/>
            <person name="Gilbert D."/>
            <person name="Parida L."/>
            <person name="Kuhn D.N."/>
        </authorList>
    </citation>
    <scope>NUCLEOTIDE SEQUENCE [LARGE SCALE GENOMIC DNA]</scope>
    <source>
        <strain evidence="3">cv. Matina 1-6</strain>
    </source>
</reference>